<proteinExistence type="predicted"/>
<evidence type="ECO:0000313" key="6">
    <source>
        <dbReference type="EMBL" id="CAF4099310.1"/>
    </source>
</evidence>
<dbReference type="Proteomes" id="UP000663891">
    <property type="component" value="Unassembled WGS sequence"/>
</dbReference>
<dbReference type="AlphaFoldDB" id="A0A813UGA6"/>
<dbReference type="Proteomes" id="UP000663868">
    <property type="component" value="Unassembled WGS sequence"/>
</dbReference>
<dbReference type="EMBL" id="CAJNOG010000047">
    <property type="protein sequence ID" value="CAF0838754.1"/>
    <property type="molecule type" value="Genomic_DNA"/>
</dbReference>
<evidence type="ECO:0000313" key="3">
    <source>
        <dbReference type="EMBL" id="CAF1460784.1"/>
    </source>
</evidence>
<organism evidence="1 7">
    <name type="scientific">Adineta steineri</name>
    <dbReference type="NCBI Taxonomy" id="433720"/>
    <lineage>
        <taxon>Eukaryota</taxon>
        <taxon>Metazoa</taxon>
        <taxon>Spiralia</taxon>
        <taxon>Gnathifera</taxon>
        <taxon>Rotifera</taxon>
        <taxon>Eurotatoria</taxon>
        <taxon>Bdelloidea</taxon>
        <taxon>Adinetida</taxon>
        <taxon>Adinetidae</taxon>
        <taxon>Adineta</taxon>
    </lineage>
</organism>
<evidence type="ECO:0000313" key="4">
    <source>
        <dbReference type="EMBL" id="CAF3797775.1"/>
    </source>
</evidence>
<dbReference type="EMBL" id="CAJNOE010000054">
    <property type="protein sequence ID" value="CAF0823030.1"/>
    <property type="molecule type" value="Genomic_DNA"/>
</dbReference>
<sequence length="93" mass="9242">MNTVASTKTTTTTTTTTAVPTCSPSVCCTANCGSCVFAGTTYYCTRYGGPDGYNFYTSLSSCVASGSSSYFCTYSTTCGVGSATPGVGSGSGC</sequence>
<evidence type="ECO:0000313" key="1">
    <source>
        <dbReference type="EMBL" id="CAF0823030.1"/>
    </source>
</evidence>
<dbReference type="Proteomes" id="UP000663845">
    <property type="component" value="Unassembled WGS sequence"/>
</dbReference>
<comment type="caution">
    <text evidence="1">The sequence shown here is derived from an EMBL/GenBank/DDBJ whole genome shotgun (WGS) entry which is preliminary data.</text>
</comment>
<evidence type="ECO:0000313" key="5">
    <source>
        <dbReference type="EMBL" id="CAF4084425.1"/>
    </source>
</evidence>
<reference evidence="1" key="1">
    <citation type="submission" date="2021-02" db="EMBL/GenBank/DDBJ databases">
        <authorList>
            <person name="Nowell W R."/>
        </authorList>
    </citation>
    <scope>NUCLEOTIDE SEQUENCE</scope>
</reference>
<dbReference type="Proteomes" id="UP000663881">
    <property type="component" value="Unassembled WGS sequence"/>
</dbReference>
<dbReference type="EMBL" id="CAJOAZ010005025">
    <property type="protein sequence ID" value="CAF4084425.1"/>
    <property type="molecule type" value="Genomic_DNA"/>
</dbReference>
<dbReference type="Proteomes" id="UP000663844">
    <property type="component" value="Unassembled WGS sequence"/>
</dbReference>
<protein>
    <submittedName>
        <fullName evidence="1">Uncharacterized protein</fullName>
    </submittedName>
</protein>
<dbReference type="EMBL" id="CAJNON010001417">
    <property type="protein sequence ID" value="CAF1460784.1"/>
    <property type="molecule type" value="Genomic_DNA"/>
</dbReference>
<accession>A0A813UGA6</accession>
<dbReference type="EMBL" id="CAJOBB010004689">
    <property type="protein sequence ID" value="CAF4099310.1"/>
    <property type="molecule type" value="Genomic_DNA"/>
</dbReference>
<evidence type="ECO:0000313" key="7">
    <source>
        <dbReference type="Proteomes" id="UP000663860"/>
    </source>
</evidence>
<dbReference type="Proteomes" id="UP000663860">
    <property type="component" value="Unassembled WGS sequence"/>
</dbReference>
<name>A0A813UGA6_9BILA</name>
<gene>
    <name evidence="1" type="ORF">IZO911_LOCUS8105</name>
    <name evidence="2" type="ORF">JYZ213_LOCUS7241</name>
    <name evidence="6" type="ORF">KXQ929_LOCUS34429</name>
    <name evidence="4" type="ORF">OKA104_LOCUS18298</name>
    <name evidence="5" type="ORF">OXD698_LOCUS34516</name>
    <name evidence="3" type="ORF">VCS650_LOCUS40031</name>
</gene>
<dbReference type="EMBL" id="CAJOAY010001128">
    <property type="protein sequence ID" value="CAF3797775.1"/>
    <property type="molecule type" value="Genomic_DNA"/>
</dbReference>
<evidence type="ECO:0000313" key="2">
    <source>
        <dbReference type="EMBL" id="CAF0838754.1"/>
    </source>
</evidence>